<dbReference type="InterPro" id="IPR016032">
    <property type="entry name" value="Sig_transdc_resp-reg_C-effctor"/>
</dbReference>
<dbReference type="Gene3D" id="3.40.50.2300">
    <property type="match status" value="1"/>
</dbReference>
<keyword evidence="2" id="KW-0963">Cytoplasm</keyword>
<evidence type="ECO:0000256" key="8">
    <source>
        <dbReference type="PROSITE-ProRule" id="PRU00169"/>
    </source>
</evidence>
<name>A0A7M3MCX0_9BACT</name>
<dbReference type="InterPro" id="IPR001867">
    <property type="entry name" value="OmpR/PhoB-type_DNA-bd"/>
</dbReference>
<dbReference type="GO" id="GO:0032993">
    <property type="term" value="C:protein-DNA complex"/>
    <property type="evidence" value="ECO:0007669"/>
    <property type="project" value="TreeGrafter"/>
</dbReference>
<evidence type="ECO:0000259" key="10">
    <source>
        <dbReference type="PROSITE" id="PS50110"/>
    </source>
</evidence>
<keyword evidence="4" id="KW-0902">Two-component regulatory system</keyword>
<dbReference type="InterPro" id="IPR039420">
    <property type="entry name" value="WalR-like"/>
</dbReference>
<dbReference type="SUPFAM" id="SSF46894">
    <property type="entry name" value="C-terminal effector domain of the bipartite response regulators"/>
    <property type="match status" value="1"/>
</dbReference>
<comment type="subcellular location">
    <subcellularLocation>
        <location evidence="1">Cytoplasm</location>
    </subcellularLocation>
</comment>
<dbReference type="SMART" id="SM00862">
    <property type="entry name" value="Trans_reg_C"/>
    <property type="match status" value="1"/>
</dbReference>
<accession>A0A7M3MCX0</accession>
<keyword evidence="5" id="KW-0805">Transcription regulation</keyword>
<dbReference type="PROSITE" id="PS50110">
    <property type="entry name" value="RESPONSE_REGULATORY"/>
    <property type="match status" value="1"/>
</dbReference>
<dbReference type="Proteomes" id="UP000448292">
    <property type="component" value="Unassembled WGS sequence"/>
</dbReference>
<comment type="caution">
    <text evidence="12">The sequence shown here is derived from an EMBL/GenBank/DDBJ whole genome shotgun (WGS) entry which is preliminary data.</text>
</comment>
<proteinExistence type="predicted"/>
<feature type="modified residue" description="4-aspartylphosphate" evidence="8">
    <location>
        <position position="52"/>
    </location>
</feature>
<dbReference type="SUPFAM" id="SSF52172">
    <property type="entry name" value="CheY-like"/>
    <property type="match status" value="1"/>
</dbReference>
<dbReference type="GO" id="GO:0006355">
    <property type="term" value="P:regulation of DNA-templated transcription"/>
    <property type="evidence" value="ECO:0007669"/>
    <property type="project" value="InterPro"/>
</dbReference>
<dbReference type="GO" id="GO:0000156">
    <property type="term" value="F:phosphorelay response regulator activity"/>
    <property type="evidence" value="ECO:0007669"/>
    <property type="project" value="TreeGrafter"/>
</dbReference>
<evidence type="ECO:0000256" key="6">
    <source>
        <dbReference type="ARBA" id="ARBA00023125"/>
    </source>
</evidence>
<feature type="domain" description="Response regulatory" evidence="10">
    <location>
        <begin position="3"/>
        <end position="116"/>
    </location>
</feature>
<evidence type="ECO:0000256" key="1">
    <source>
        <dbReference type="ARBA" id="ARBA00004496"/>
    </source>
</evidence>
<dbReference type="InterPro" id="IPR011006">
    <property type="entry name" value="CheY-like_superfamily"/>
</dbReference>
<dbReference type="CDD" id="cd00383">
    <property type="entry name" value="trans_reg_C"/>
    <property type="match status" value="1"/>
</dbReference>
<keyword evidence="3 8" id="KW-0597">Phosphoprotein</keyword>
<evidence type="ECO:0000256" key="3">
    <source>
        <dbReference type="ARBA" id="ARBA00022553"/>
    </source>
</evidence>
<evidence type="ECO:0000256" key="9">
    <source>
        <dbReference type="PROSITE-ProRule" id="PRU01091"/>
    </source>
</evidence>
<organism evidence="12 13">
    <name type="scientific">Oceanidesulfovibrio indonesiensis</name>
    <dbReference type="NCBI Taxonomy" id="54767"/>
    <lineage>
        <taxon>Bacteria</taxon>
        <taxon>Pseudomonadati</taxon>
        <taxon>Thermodesulfobacteriota</taxon>
        <taxon>Desulfovibrionia</taxon>
        <taxon>Desulfovibrionales</taxon>
        <taxon>Desulfovibrionaceae</taxon>
        <taxon>Oceanidesulfovibrio</taxon>
    </lineage>
</organism>
<dbReference type="Pfam" id="PF00072">
    <property type="entry name" value="Response_reg"/>
    <property type="match status" value="1"/>
</dbReference>
<dbReference type="RefSeq" id="WP_144303723.1">
    <property type="nucleotide sequence ID" value="NZ_QMIE01000013.1"/>
</dbReference>
<dbReference type="AlphaFoldDB" id="A0A7M3MCX0"/>
<feature type="DNA-binding region" description="OmpR/PhoB-type" evidence="9">
    <location>
        <begin position="128"/>
        <end position="228"/>
    </location>
</feature>
<dbReference type="OrthoDB" id="368799at2"/>
<dbReference type="Pfam" id="PF00486">
    <property type="entry name" value="Trans_reg_C"/>
    <property type="match status" value="1"/>
</dbReference>
<dbReference type="PANTHER" id="PTHR48111:SF39">
    <property type="entry name" value="TRANSCRIPTIONAL REGULATORY PROTEIN CPXR"/>
    <property type="match status" value="1"/>
</dbReference>
<evidence type="ECO:0000256" key="5">
    <source>
        <dbReference type="ARBA" id="ARBA00023015"/>
    </source>
</evidence>
<dbReference type="PANTHER" id="PTHR48111">
    <property type="entry name" value="REGULATOR OF RPOS"/>
    <property type="match status" value="1"/>
</dbReference>
<dbReference type="InterPro" id="IPR036388">
    <property type="entry name" value="WH-like_DNA-bd_sf"/>
</dbReference>
<keyword evidence="13" id="KW-1185">Reference proteome</keyword>
<dbReference type="PROSITE" id="PS51755">
    <property type="entry name" value="OMPR_PHOB"/>
    <property type="match status" value="1"/>
</dbReference>
<evidence type="ECO:0000256" key="7">
    <source>
        <dbReference type="ARBA" id="ARBA00023163"/>
    </source>
</evidence>
<keyword evidence="6 9" id="KW-0238">DNA-binding</keyword>
<sequence length="250" mass="27934">MHRIVLIDDDAELCFMLEEYFRGEGFLVHSYYDGASGLEAVLSEEWDLLILDVCLPDRNGFELLGQLRMESNLPVLMLTGRSDVVDKVVGLEIGADDYLAKPFEPRELLARVRALTRRSRRRSASSAEIKTVMAGDIVLNTGTRRVYVNGTEVRLTNAEFIILQMLLSAQGNLVSREDISRIALNRELAPFDRSIDVHISNLRRKLGSPPWGGARIATIRGAGYLYTAFEPSDDEFAKDERCAHGSGGKE</sequence>
<evidence type="ECO:0000313" key="12">
    <source>
        <dbReference type="EMBL" id="TVM15943.1"/>
    </source>
</evidence>
<protein>
    <submittedName>
        <fullName evidence="12">DNA-binding response regulator</fullName>
    </submittedName>
</protein>
<gene>
    <name evidence="12" type="ORF">DPQ33_13315</name>
</gene>
<dbReference type="GO" id="GO:0000976">
    <property type="term" value="F:transcription cis-regulatory region binding"/>
    <property type="evidence" value="ECO:0007669"/>
    <property type="project" value="TreeGrafter"/>
</dbReference>
<evidence type="ECO:0000256" key="2">
    <source>
        <dbReference type="ARBA" id="ARBA00022490"/>
    </source>
</evidence>
<feature type="domain" description="OmpR/PhoB-type" evidence="11">
    <location>
        <begin position="128"/>
        <end position="228"/>
    </location>
</feature>
<dbReference type="InterPro" id="IPR001789">
    <property type="entry name" value="Sig_transdc_resp-reg_receiver"/>
</dbReference>
<dbReference type="EMBL" id="QMIE01000013">
    <property type="protein sequence ID" value="TVM15943.1"/>
    <property type="molecule type" value="Genomic_DNA"/>
</dbReference>
<evidence type="ECO:0000259" key="11">
    <source>
        <dbReference type="PROSITE" id="PS51755"/>
    </source>
</evidence>
<dbReference type="Gene3D" id="6.10.250.690">
    <property type="match status" value="1"/>
</dbReference>
<reference evidence="12 13" key="1">
    <citation type="submission" date="2018-06" db="EMBL/GenBank/DDBJ databases">
        <title>Complete genome of Desulfovibrio indonesiensis P37SLT.</title>
        <authorList>
            <person name="Crispim J.S."/>
            <person name="Vidigal P.M.P."/>
            <person name="Silva L.C.F."/>
            <person name="Laguardia C.N."/>
            <person name="Araujo L.C."/>
            <person name="Dias R.S."/>
            <person name="Sousa M.P."/>
            <person name="Paula S.O."/>
            <person name="Silva C."/>
        </authorList>
    </citation>
    <scope>NUCLEOTIDE SEQUENCE [LARGE SCALE GENOMIC DNA]</scope>
    <source>
        <strain evidence="12 13">P37SLT</strain>
    </source>
</reference>
<dbReference type="SMART" id="SM00448">
    <property type="entry name" value="REC"/>
    <property type="match status" value="1"/>
</dbReference>
<evidence type="ECO:0000313" key="13">
    <source>
        <dbReference type="Proteomes" id="UP000448292"/>
    </source>
</evidence>
<dbReference type="GO" id="GO:0005829">
    <property type="term" value="C:cytosol"/>
    <property type="evidence" value="ECO:0007669"/>
    <property type="project" value="TreeGrafter"/>
</dbReference>
<dbReference type="Gene3D" id="1.10.10.10">
    <property type="entry name" value="Winged helix-like DNA-binding domain superfamily/Winged helix DNA-binding domain"/>
    <property type="match status" value="1"/>
</dbReference>
<keyword evidence="7" id="KW-0804">Transcription</keyword>
<evidence type="ECO:0000256" key="4">
    <source>
        <dbReference type="ARBA" id="ARBA00023012"/>
    </source>
</evidence>